<sequence>MESDNQCSPVLDALDVIKSFLDEKDMKERQELSEIRTDPNSPLSQEKTIKMLIKILKCLQPNIFCQQSRQENLKNELKKDGQKENSATIQRLLSHLESHVNLLESISHNPELASLFLVGSNGSHSFNSLQKSILVEQASRLRFFISQFHIPSQPNCSSLNDHRKSVKPAQLNVLSEKLKELNKIKESVNESSDLVQTRNAFREVCSLLETSVLFNDILLQNFNNDNMNEKNQKLEKQIESIKNKKEIIENQLNKIKAQLHEQKRSHENNNSSSNQKKQYDHYYKKKIEKLESEKRELLAKIETDKKNVTVSPKEYQSIKIENGQLTDQIDILNKQIKNYQEIIAQNEEKNNSLKKKMESRSEKCKKIQQLYSKQRSEIESLQNLYKNVTSQNFELNEQNETNHTIIDKLQKDLNAAKKECKDLKQLLERANETNQEQMKENGLLIKQIRKNDNLEIKESFKNEISQLKSKITILKKKLNEANEFILSLQDEINKYKIKKIDKSEKLKHKTQHSPQKLEKTLNEKPYSKSLNKVNDKSFDGRSFKKMKNREINFSYSESDDDDESSSGIDVDESSFLCQKTGSDVSSSASITESSKNRNKRPQINNSIMPSFDELERDIKNLELSVKRTRSLVSEKLNE</sequence>
<feature type="compositionally biased region" description="Basic and acidic residues" evidence="1">
    <location>
        <begin position="258"/>
        <end position="267"/>
    </location>
</feature>
<organism evidence="2 3">
    <name type="scientific">Tritrichomonas foetus</name>
    <dbReference type="NCBI Taxonomy" id="1144522"/>
    <lineage>
        <taxon>Eukaryota</taxon>
        <taxon>Metamonada</taxon>
        <taxon>Parabasalia</taxon>
        <taxon>Tritrichomonadida</taxon>
        <taxon>Tritrichomonadidae</taxon>
        <taxon>Tritrichomonas</taxon>
    </lineage>
</organism>
<accession>A0A1J4JCR1</accession>
<protein>
    <submittedName>
        <fullName evidence="2">Uncharacterized protein</fullName>
    </submittedName>
</protein>
<comment type="caution">
    <text evidence="2">The sequence shown here is derived from an EMBL/GenBank/DDBJ whole genome shotgun (WGS) entry which is preliminary data.</text>
</comment>
<feature type="region of interest" description="Disordered" evidence="1">
    <location>
        <begin position="579"/>
        <end position="611"/>
    </location>
</feature>
<feature type="region of interest" description="Disordered" evidence="1">
    <location>
        <begin position="258"/>
        <end position="280"/>
    </location>
</feature>
<feature type="compositionally biased region" description="Basic and acidic residues" evidence="1">
    <location>
        <begin position="515"/>
        <end position="526"/>
    </location>
</feature>
<dbReference type="RefSeq" id="XP_068350103.1">
    <property type="nucleotide sequence ID" value="XM_068511126.1"/>
</dbReference>
<dbReference type="EMBL" id="MLAK01001147">
    <property type="protein sequence ID" value="OHS96966.1"/>
    <property type="molecule type" value="Genomic_DNA"/>
</dbReference>
<dbReference type="Gene3D" id="1.10.287.1490">
    <property type="match status" value="1"/>
</dbReference>
<gene>
    <name evidence="2" type="ORF">TRFO_36923</name>
</gene>
<dbReference type="VEuPathDB" id="TrichDB:TRFO_36923"/>
<feature type="compositionally biased region" description="Polar residues" evidence="1">
    <location>
        <begin position="579"/>
        <end position="593"/>
    </location>
</feature>
<evidence type="ECO:0000313" key="3">
    <source>
        <dbReference type="Proteomes" id="UP000179807"/>
    </source>
</evidence>
<proteinExistence type="predicted"/>
<dbReference type="Proteomes" id="UP000179807">
    <property type="component" value="Unassembled WGS sequence"/>
</dbReference>
<reference evidence="2" key="1">
    <citation type="submission" date="2016-10" db="EMBL/GenBank/DDBJ databases">
        <authorList>
            <person name="Benchimol M."/>
            <person name="Almeida L.G."/>
            <person name="Vasconcelos A.T."/>
            <person name="Perreira-Neves A."/>
            <person name="Rosa I.A."/>
            <person name="Tasca T."/>
            <person name="Bogo M.R."/>
            <person name="de Souza W."/>
        </authorList>
    </citation>
    <scope>NUCLEOTIDE SEQUENCE [LARGE SCALE GENOMIC DNA]</scope>
    <source>
        <strain evidence="2">K</strain>
    </source>
</reference>
<evidence type="ECO:0000313" key="2">
    <source>
        <dbReference type="EMBL" id="OHS96966.1"/>
    </source>
</evidence>
<dbReference type="AlphaFoldDB" id="A0A1J4JCR1"/>
<name>A0A1J4JCR1_9EUKA</name>
<dbReference type="GeneID" id="94845830"/>
<keyword evidence="3" id="KW-1185">Reference proteome</keyword>
<dbReference type="OrthoDB" id="10667137at2759"/>
<evidence type="ECO:0000256" key="1">
    <source>
        <dbReference type="SAM" id="MobiDB-lite"/>
    </source>
</evidence>
<feature type="region of interest" description="Disordered" evidence="1">
    <location>
        <begin position="504"/>
        <end position="541"/>
    </location>
</feature>